<protein>
    <submittedName>
        <fullName evidence="2">Uncharacterized protein</fullName>
    </submittedName>
</protein>
<reference evidence="2 3" key="1">
    <citation type="journal article" date="2004" name="J. Bacteriol.">
        <title>The genome sequence of Mycoplasma hyopneumoniae strain 232, the agent of swine mycoplasmosis.</title>
        <authorList>
            <person name="Minion F.C."/>
            <person name="Lefkowitz E.J."/>
            <person name="Madsen M.L."/>
            <person name="Cleary B.J."/>
            <person name="Swartzell S.M."/>
            <person name="Mahairas G.G."/>
        </authorList>
    </citation>
    <scope>NUCLEOTIDE SEQUENCE [LARGE SCALE GENOMIC DNA]</scope>
    <source>
        <strain evidence="2 3">232</strain>
    </source>
</reference>
<dbReference type="RefSeq" id="WP_011206201.1">
    <property type="nucleotide sequence ID" value="NC_006360.1"/>
</dbReference>
<dbReference type="EMBL" id="AE017332">
    <property type="protein sequence ID" value="AAV27851.1"/>
    <property type="molecule type" value="Genomic_DNA"/>
</dbReference>
<dbReference type="eggNOG" id="ENOG5032FSN">
    <property type="taxonomic scope" value="Bacteria"/>
</dbReference>
<dbReference type="Proteomes" id="UP000006822">
    <property type="component" value="Chromosome"/>
</dbReference>
<proteinExistence type="predicted"/>
<sequence length="555" mass="64395">MKKMVKYFLVLSSISPFLVLSCTYKIESSKTKKKILPEIRSEETPEKSEDKLDPTKESKVSPVEENTQKENSQKNDVVNSQNKTEKTEKTQGTENQTTDNNFWSESTSDLSDQTNFDFAKVNQNSIKININGLTQASESDFSKNEVKNIAKTPTYYKYQLKNWENVIKKENETTFLGQKNDNLNIFLIKQMNNNLVDNVNAKANYYSYFNPNRLGNYYILPYFGFKSDSLEEKRYANIFTRNIRFAPGTAVFLNANSGKAAFLTNRHVLYPYHNGGPFWKVMNTKITGNSLNANLQKFLQYYDDFKIKELDNRILFRLWEIKWLKDNGKELFPVDCRECKIKELTDYMQNLYNNFFEVPNFDNQGLDVAVFYFNYSKFISETESLIKYFQTNHQDLIKTIHTLANGKFEKFVSNFNEFKKYWEKISKLKPTKISEQSWDDQDFDYTTKIGMFWANNLISKNVFKGVNFRRNPQNPKLISANFFASNGPGASGSGVFNADGTLAFINGSILTINGNVRSLFYDQFGLTSHMSSGIALKTNRYNLVDQINKVYLKKE</sequence>
<gene>
    <name evidence="2" type="ordered locus">mhp366</name>
</gene>
<name>Q600T8_MESH2</name>
<feature type="compositionally biased region" description="Polar residues" evidence="1">
    <location>
        <begin position="99"/>
        <end position="108"/>
    </location>
</feature>
<dbReference type="PROSITE" id="PS51257">
    <property type="entry name" value="PROKAR_LIPOPROTEIN"/>
    <property type="match status" value="1"/>
</dbReference>
<accession>Q600T8</accession>
<feature type="compositionally biased region" description="Basic and acidic residues" evidence="1">
    <location>
        <begin position="35"/>
        <end position="59"/>
    </location>
</feature>
<dbReference type="PhylomeDB" id="Q600T8"/>
<evidence type="ECO:0000313" key="2">
    <source>
        <dbReference type="EMBL" id="AAV27851.1"/>
    </source>
</evidence>
<evidence type="ECO:0000313" key="3">
    <source>
        <dbReference type="Proteomes" id="UP000006822"/>
    </source>
</evidence>
<feature type="region of interest" description="Disordered" evidence="1">
    <location>
        <begin position="35"/>
        <end position="108"/>
    </location>
</feature>
<dbReference type="KEGG" id="mhy:mhp366"/>
<dbReference type="AlphaFoldDB" id="Q600T8"/>
<organism evidence="2 3">
    <name type="scientific">Mesomycoplasma hyopneumoniae (strain 232)</name>
    <name type="common">Mycoplasma hyopneumoniae</name>
    <dbReference type="NCBI Taxonomy" id="295358"/>
    <lineage>
        <taxon>Bacteria</taxon>
        <taxon>Bacillati</taxon>
        <taxon>Mycoplasmatota</taxon>
        <taxon>Mycoplasmoidales</taxon>
        <taxon>Metamycoplasmataceae</taxon>
        <taxon>Mesomycoplasma</taxon>
    </lineage>
</organism>
<dbReference type="HOGENOM" id="CLU_027063_0_0_14"/>
<dbReference type="NCBIfam" id="NF045845">
    <property type="entry name" value="Mhp366_Mhp367_fam"/>
    <property type="match status" value="1"/>
</dbReference>
<evidence type="ECO:0000256" key="1">
    <source>
        <dbReference type="SAM" id="MobiDB-lite"/>
    </source>
</evidence>